<evidence type="ECO:0000259" key="1">
    <source>
        <dbReference type="PROSITE" id="PS50980"/>
    </source>
</evidence>
<reference evidence="3 4" key="1">
    <citation type="submission" date="2012-09" db="EMBL/GenBank/DDBJ databases">
        <title>Genome Sequence of Bacillus sp. DW5-4.</title>
        <authorList>
            <person name="Lai Q."/>
            <person name="Liu Y."/>
            <person name="Shao Z."/>
        </authorList>
    </citation>
    <scope>NUCLEOTIDE SEQUENCE [LARGE SCALE GENOMIC DNA]</scope>
    <source>
        <strain evidence="3 4">DW5-4</strain>
    </source>
</reference>
<sequence>MAMNESFNDLSEWREKALKGGGEKRAAAQRNKGKLTVRQRLHELLDQDSLMEMQPFAKGYRSEHVGDGVIIGTGLIHERPVCVYAQDATVYGGSLGEMHAKKIASLMDLAAKNQMPIIGLKDSGGARIQEGVVSLEGYGQIFKRNVLYSGQIPQISVILGSCAGGAVYSPALTDFVFMTEQTAHMFLTGPKVIEKATGETVCPDRLGGASVQHQTSGNVHYTGKDERDVLKAVRTLLTYIPTKQQAVIHREARKHDAIDPGDILPRDPSRTYDVKQVVTAITDHGSFFETQPCFSKNIVTGFARLQGSSIGLVANQPKVLAGSLDLDAADKAARFIRFCDAFHIPILTLVDVPGFLPGEKAEHAGIIRHGAKLLYAYAEATVPKITVILRKAFGGAYVAMNSKGLGADFVYAWPEAEIDIMGKTFADEIVQSASQEFDKEPSVLKAAQLGLVDDILTPTETRERLIRSFDLLRSKVEDRPLKKHGNMPL</sequence>
<keyword evidence="3" id="KW-0808">Transferase</keyword>
<dbReference type="AlphaFoldDB" id="A0A081LD57"/>
<dbReference type="PROSITE" id="PS50989">
    <property type="entry name" value="COA_CT_CTER"/>
    <property type="match status" value="1"/>
</dbReference>
<gene>
    <name evidence="3" type="ORF">BA70_16005</name>
</gene>
<dbReference type="PROSITE" id="PS50980">
    <property type="entry name" value="COA_CT_NTER"/>
    <property type="match status" value="1"/>
</dbReference>
<dbReference type="InterPro" id="IPR000438">
    <property type="entry name" value="Acetyl_CoA_COase_Trfase_b_su"/>
</dbReference>
<dbReference type="Gene3D" id="3.90.226.10">
    <property type="entry name" value="2-enoyl-CoA Hydratase, Chain A, domain 1"/>
    <property type="match status" value="2"/>
</dbReference>
<organism evidence="3 4">
    <name type="scientific">Bacillus zhangzhouensis</name>
    <dbReference type="NCBI Taxonomy" id="1178540"/>
    <lineage>
        <taxon>Bacteria</taxon>
        <taxon>Bacillati</taxon>
        <taxon>Bacillota</taxon>
        <taxon>Bacilli</taxon>
        <taxon>Bacillales</taxon>
        <taxon>Bacillaceae</taxon>
        <taxon>Bacillus</taxon>
    </lineage>
</organism>
<keyword evidence="4" id="KW-1185">Reference proteome</keyword>
<feature type="domain" description="CoA carboxyltransferase N-terminal" evidence="1">
    <location>
        <begin position="3"/>
        <end position="252"/>
    </location>
</feature>
<evidence type="ECO:0000313" key="4">
    <source>
        <dbReference type="Proteomes" id="UP000028091"/>
    </source>
</evidence>
<dbReference type="RefSeq" id="WP_034319776.1">
    <property type="nucleotide sequence ID" value="NZ_JOTP01000005.1"/>
</dbReference>
<dbReference type="InterPro" id="IPR011762">
    <property type="entry name" value="COA_CT_N"/>
</dbReference>
<dbReference type="GO" id="GO:0004658">
    <property type="term" value="F:propionyl-CoA carboxylase activity"/>
    <property type="evidence" value="ECO:0007669"/>
    <property type="project" value="TreeGrafter"/>
</dbReference>
<evidence type="ECO:0000313" key="3">
    <source>
        <dbReference type="EMBL" id="KEP27183.1"/>
    </source>
</evidence>
<name>A0A081LD57_9BACI</name>
<dbReference type="InterPro" id="IPR011763">
    <property type="entry name" value="COA_CT_C"/>
</dbReference>
<dbReference type="PRINTS" id="PR01070">
    <property type="entry name" value="ACCCTRFRASEB"/>
</dbReference>
<dbReference type="GO" id="GO:0016740">
    <property type="term" value="F:transferase activity"/>
    <property type="evidence" value="ECO:0007669"/>
    <property type="project" value="UniProtKB-KW"/>
</dbReference>
<dbReference type="PANTHER" id="PTHR43842:SF2">
    <property type="entry name" value="PROPIONYL-COA CARBOXYLASE BETA CHAIN, MITOCHONDRIAL"/>
    <property type="match status" value="1"/>
</dbReference>
<dbReference type="InterPro" id="IPR051047">
    <property type="entry name" value="AccD/PCCB"/>
</dbReference>
<dbReference type="EMBL" id="JOTP01000005">
    <property type="protein sequence ID" value="KEP27183.1"/>
    <property type="molecule type" value="Genomic_DNA"/>
</dbReference>
<dbReference type="PANTHER" id="PTHR43842">
    <property type="entry name" value="PROPIONYL-COA CARBOXYLASE BETA CHAIN"/>
    <property type="match status" value="1"/>
</dbReference>
<comment type="caution">
    <text evidence="3">The sequence shown here is derived from an EMBL/GenBank/DDBJ whole genome shotgun (WGS) entry which is preliminary data.</text>
</comment>
<dbReference type="GO" id="GO:0006633">
    <property type="term" value="P:fatty acid biosynthetic process"/>
    <property type="evidence" value="ECO:0007669"/>
    <property type="project" value="InterPro"/>
</dbReference>
<proteinExistence type="predicted"/>
<evidence type="ECO:0000259" key="2">
    <source>
        <dbReference type="PROSITE" id="PS50989"/>
    </source>
</evidence>
<dbReference type="eggNOG" id="COG4799">
    <property type="taxonomic scope" value="Bacteria"/>
</dbReference>
<dbReference type="InterPro" id="IPR029045">
    <property type="entry name" value="ClpP/crotonase-like_dom_sf"/>
</dbReference>
<dbReference type="InterPro" id="IPR034733">
    <property type="entry name" value="AcCoA_carboxyl_beta"/>
</dbReference>
<feature type="domain" description="CoA carboxyltransferase C-terminal" evidence="2">
    <location>
        <begin position="250"/>
        <end position="489"/>
    </location>
</feature>
<dbReference type="GO" id="GO:0009317">
    <property type="term" value="C:acetyl-CoA carboxylase complex"/>
    <property type="evidence" value="ECO:0007669"/>
    <property type="project" value="InterPro"/>
</dbReference>
<dbReference type="Proteomes" id="UP000028091">
    <property type="component" value="Unassembled WGS sequence"/>
</dbReference>
<accession>A0A081LD57</accession>
<dbReference type="GO" id="GO:0003989">
    <property type="term" value="F:acetyl-CoA carboxylase activity"/>
    <property type="evidence" value="ECO:0007669"/>
    <property type="project" value="InterPro"/>
</dbReference>
<protein>
    <submittedName>
        <fullName evidence="3">Methylmalonyl-CoA carboxyltransferase</fullName>
    </submittedName>
</protein>
<dbReference type="Pfam" id="PF01039">
    <property type="entry name" value="Carboxyl_trans"/>
    <property type="match status" value="1"/>
</dbReference>
<dbReference type="SUPFAM" id="SSF52096">
    <property type="entry name" value="ClpP/crotonase"/>
    <property type="match status" value="2"/>
</dbReference>